<comment type="caution">
    <text evidence="1">The sequence shown here is derived from an EMBL/GenBank/DDBJ whole genome shotgun (WGS) entry which is preliminary data.</text>
</comment>
<proteinExistence type="predicted"/>
<evidence type="ECO:0000313" key="1">
    <source>
        <dbReference type="EMBL" id="KAK9122505.1"/>
    </source>
</evidence>
<accession>A0AAP0IWK5</accession>
<protein>
    <submittedName>
        <fullName evidence="1">Uncharacterized protein</fullName>
    </submittedName>
</protein>
<gene>
    <name evidence="1" type="ORF">Sjap_012107</name>
</gene>
<organism evidence="1 2">
    <name type="scientific">Stephania japonica</name>
    <dbReference type="NCBI Taxonomy" id="461633"/>
    <lineage>
        <taxon>Eukaryota</taxon>
        <taxon>Viridiplantae</taxon>
        <taxon>Streptophyta</taxon>
        <taxon>Embryophyta</taxon>
        <taxon>Tracheophyta</taxon>
        <taxon>Spermatophyta</taxon>
        <taxon>Magnoliopsida</taxon>
        <taxon>Ranunculales</taxon>
        <taxon>Menispermaceae</taxon>
        <taxon>Menispermoideae</taxon>
        <taxon>Cissampelideae</taxon>
        <taxon>Stephania</taxon>
    </lineage>
</organism>
<keyword evidence="2" id="KW-1185">Reference proteome</keyword>
<reference evidence="1 2" key="1">
    <citation type="submission" date="2024-01" db="EMBL/GenBank/DDBJ databases">
        <title>Genome assemblies of Stephania.</title>
        <authorList>
            <person name="Yang L."/>
        </authorList>
    </citation>
    <scope>NUCLEOTIDE SEQUENCE [LARGE SCALE GENOMIC DNA]</scope>
    <source>
        <strain evidence="1">QJT</strain>
        <tissue evidence="1">Leaf</tissue>
    </source>
</reference>
<dbReference type="AlphaFoldDB" id="A0AAP0IWK5"/>
<dbReference type="Proteomes" id="UP001417504">
    <property type="component" value="Unassembled WGS sequence"/>
</dbReference>
<sequence>MKSKDEKDSPDHITKSFIHYSPSHIAHQWRSALPTSESVHDLEVRLIAASRGIGNEHIINMLGFGFMDEVDIVNNCGGLIDQIDDFLSFPCEDINGGFVVGGGCDGGFKDASTTPQHAFKKFGLMSDGDGSSCSGDLSSEVYVHVSF</sequence>
<evidence type="ECO:0000313" key="2">
    <source>
        <dbReference type="Proteomes" id="UP001417504"/>
    </source>
</evidence>
<name>A0AAP0IWK5_9MAGN</name>
<dbReference type="EMBL" id="JBBNAE010000005">
    <property type="protein sequence ID" value="KAK9122505.1"/>
    <property type="molecule type" value="Genomic_DNA"/>
</dbReference>